<dbReference type="AlphaFoldDB" id="A0A3M8D020"/>
<name>A0A3M8D020_9BACL</name>
<comment type="caution">
    <text evidence="1">The sequence shown here is derived from an EMBL/GenBank/DDBJ whole genome shotgun (WGS) entry which is preliminary data.</text>
</comment>
<organism evidence="1 2">
    <name type="scientific">Brevibacillus panacihumi</name>
    <dbReference type="NCBI Taxonomy" id="497735"/>
    <lineage>
        <taxon>Bacteria</taxon>
        <taxon>Bacillati</taxon>
        <taxon>Bacillota</taxon>
        <taxon>Bacilli</taxon>
        <taxon>Bacillales</taxon>
        <taxon>Paenibacillaceae</taxon>
        <taxon>Brevibacillus</taxon>
    </lineage>
</organism>
<reference evidence="1 2" key="1">
    <citation type="submission" date="2018-10" db="EMBL/GenBank/DDBJ databases">
        <title>Phylogenomics of Brevibacillus.</title>
        <authorList>
            <person name="Dunlap C."/>
        </authorList>
    </citation>
    <scope>NUCLEOTIDE SEQUENCE [LARGE SCALE GENOMIC DNA]</scope>
    <source>
        <strain evidence="1 2">JCM 15085</strain>
    </source>
</reference>
<evidence type="ECO:0000313" key="1">
    <source>
        <dbReference type="EMBL" id="RNB80787.1"/>
    </source>
</evidence>
<accession>A0A3M8D020</accession>
<dbReference type="Proteomes" id="UP000281915">
    <property type="component" value="Unassembled WGS sequence"/>
</dbReference>
<proteinExistence type="predicted"/>
<protein>
    <submittedName>
        <fullName evidence="1">Uncharacterized protein</fullName>
    </submittedName>
</protein>
<dbReference type="EMBL" id="RHHT01000015">
    <property type="protein sequence ID" value="RNB80787.1"/>
    <property type="molecule type" value="Genomic_DNA"/>
</dbReference>
<gene>
    <name evidence="1" type="ORF">EDM58_08050</name>
</gene>
<sequence>MPGNDGIYKYIANDLVIETFPYRGKQGTSAAMTNQDDFGMRRYCPKRFRHGPSMIFPVTG</sequence>
<evidence type="ECO:0000313" key="2">
    <source>
        <dbReference type="Proteomes" id="UP000281915"/>
    </source>
</evidence>